<protein>
    <submittedName>
        <fullName evidence="2">Putative PMT family protein</fullName>
    </submittedName>
</protein>
<name>A0A0M3V2G5_9BACT</name>
<accession>A0A0M3V2G5</accession>
<feature type="transmembrane region" description="Helical" evidence="1">
    <location>
        <begin position="177"/>
        <end position="196"/>
    </location>
</feature>
<feature type="transmembrane region" description="Helical" evidence="1">
    <location>
        <begin position="238"/>
        <end position="257"/>
    </location>
</feature>
<keyword evidence="1" id="KW-0472">Membrane</keyword>
<evidence type="ECO:0000313" key="2">
    <source>
        <dbReference type="EMBL" id="ALF47878.1"/>
    </source>
</evidence>
<dbReference type="KEGG" id="ccoc:CCON33237_1216"/>
<dbReference type="RefSeq" id="WP_054196840.1">
    <property type="nucleotide sequence ID" value="NZ_CABMKQ010000056.1"/>
</dbReference>
<evidence type="ECO:0000313" key="3">
    <source>
        <dbReference type="Proteomes" id="UP000066049"/>
    </source>
</evidence>
<gene>
    <name evidence="2" type="ORF">CCON33237_1216</name>
</gene>
<feature type="transmembrane region" description="Helical" evidence="1">
    <location>
        <begin position="263"/>
        <end position="280"/>
    </location>
</feature>
<keyword evidence="1" id="KW-0812">Transmembrane</keyword>
<feature type="transmembrane region" description="Helical" evidence="1">
    <location>
        <begin position="300"/>
        <end position="322"/>
    </location>
</feature>
<dbReference type="AlphaFoldDB" id="A0A0M3V2G5"/>
<feature type="transmembrane region" description="Helical" evidence="1">
    <location>
        <begin position="208"/>
        <end position="231"/>
    </location>
</feature>
<feature type="transmembrane region" description="Helical" evidence="1">
    <location>
        <begin position="12"/>
        <end position="32"/>
    </location>
</feature>
<dbReference type="EMBL" id="CP012541">
    <property type="protein sequence ID" value="ALF47878.1"/>
    <property type="molecule type" value="Genomic_DNA"/>
</dbReference>
<dbReference type="PATRIC" id="fig|199.248.peg.1250"/>
<feature type="transmembrane region" description="Helical" evidence="1">
    <location>
        <begin position="142"/>
        <end position="165"/>
    </location>
</feature>
<evidence type="ECO:0000256" key="1">
    <source>
        <dbReference type="SAM" id="Phobius"/>
    </source>
</evidence>
<keyword evidence="1" id="KW-1133">Transmembrane helix</keyword>
<reference evidence="3" key="1">
    <citation type="submission" date="2015-08" db="EMBL/GenBank/DDBJ databases">
        <title>Comparative genomics of the Campylobacter concisus group.</title>
        <authorList>
            <person name="Miller W.G."/>
            <person name="Yee E."/>
            <person name="Chapman M.H."/>
            <person name="Huynh S."/>
            <person name="Bono J.L."/>
            <person name="On S.L.W."/>
            <person name="St Leger J."/>
            <person name="Foster G."/>
            <person name="Parker C.T."/>
        </authorList>
    </citation>
    <scope>NUCLEOTIDE SEQUENCE [LARGE SCALE GENOMIC DNA]</scope>
    <source>
        <strain evidence="3">ATCC 33237</strain>
    </source>
</reference>
<organism evidence="2 3">
    <name type="scientific">Campylobacter concisus</name>
    <dbReference type="NCBI Taxonomy" id="199"/>
    <lineage>
        <taxon>Bacteria</taxon>
        <taxon>Pseudomonadati</taxon>
        <taxon>Campylobacterota</taxon>
        <taxon>Epsilonproteobacteria</taxon>
        <taxon>Campylobacterales</taxon>
        <taxon>Campylobacteraceae</taxon>
        <taxon>Campylobacter</taxon>
    </lineage>
</organism>
<feature type="transmembrane region" description="Helical" evidence="1">
    <location>
        <begin position="68"/>
        <end position="86"/>
    </location>
</feature>
<sequence>MLDKFREFVGHHVAFSVFLICLIDCIFLLYTANSLSISYSEAEIFFNKQNFLSHVLNLSVQIFGQTDIALRSVMIAFHVISVVLMYKISKFYIKLKFDRLIAVLFFILLPGTLASALIVNNAGLCVMLALLCIYFFHVKNKILFVVFFCLSFFIDGDFLIFYAGFFIFSLYKRRPPLAWLSAILFLLTLYFFGFDTNGRPSGHFIDTFGIFAAVFSPFVFIFFVYTIYRIWVKEKKDLLWFIAICSFCFCMIVSVRQRLELEQFLPFCVIATPLMVRVFFNSYRVRLPKFRKGYKICTTLVMLFLAINWSMIVFNQIFYLFLDNPTKHFVYKFDIVKELADKLKEAEIKDLYTDNKKLALRLKFYGIDVRDESKNLLLSVDLNGKSKFCIEKMGKVIANFDIRGR</sequence>
<dbReference type="Proteomes" id="UP000066049">
    <property type="component" value="Chromosome"/>
</dbReference>
<proteinExistence type="predicted"/>
<dbReference type="GeneID" id="28662891"/>
<feature type="transmembrane region" description="Helical" evidence="1">
    <location>
        <begin position="107"/>
        <end position="136"/>
    </location>
</feature>